<sequence length="136" mass="15341">MKFLSTIQKQPDLEKTSAFLDSDATPEQVAEAVESFIVALYEDNLNQNLRNLRCRLFATAGAKTNFNFARLPLTRDAVTSLPVVLPPDLILDDNFPDLNPALEDLNEISWKGTDTIYKKTEKVKEKVIEEKEGKNV</sequence>
<name>A0A8K0G0P6_IGNLU</name>
<reference evidence="1" key="1">
    <citation type="submission" date="2019-08" db="EMBL/GenBank/DDBJ databases">
        <title>The genome of the North American firefly Photinus pyralis.</title>
        <authorList>
            <consortium name="Photinus pyralis genome working group"/>
            <person name="Fallon T.R."/>
            <person name="Sander Lower S.E."/>
            <person name="Weng J.-K."/>
        </authorList>
    </citation>
    <scope>NUCLEOTIDE SEQUENCE</scope>
    <source>
        <strain evidence="1">TRF0915ILg1</strain>
        <tissue evidence="1">Whole body</tissue>
    </source>
</reference>
<accession>A0A8K0G0P6</accession>
<protein>
    <submittedName>
        <fullName evidence="1">Uncharacterized protein</fullName>
    </submittedName>
</protein>
<dbReference type="AlphaFoldDB" id="A0A8K0G0P6"/>
<evidence type="ECO:0000313" key="2">
    <source>
        <dbReference type="Proteomes" id="UP000801492"/>
    </source>
</evidence>
<gene>
    <name evidence="1" type="ORF">ILUMI_18638</name>
</gene>
<evidence type="ECO:0000313" key="1">
    <source>
        <dbReference type="EMBL" id="KAF2887535.1"/>
    </source>
</evidence>
<keyword evidence="2" id="KW-1185">Reference proteome</keyword>
<dbReference type="Proteomes" id="UP000801492">
    <property type="component" value="Unassembled WGS sequence"/>
</dbReference>
<organism evidence="1 2">
    <name type="scientific">Ignelater luminosus</name>
    <name type="common">Cucubano</name>
    <name type="synonym">Pyrophorus luminosus</name>
    <dbReference type="NCBI Taxonomy" id="2038154"/>
    <lineage>
        <taxon>Eukaryota</taxon>
        <taxon>Metazoa</taxon>
        <taxon>Ecdysozoa</taxon>
        <taxon>Arthropoda</taxon>
        <taxon>Hexapoda</taxon>
        <taxon>Insecta</taxon>
        <taxon>Pterygota</taxon>
        <taxon>Neoptera</taxon>
        <taxon>Endopterygota</taxon>
        <taxon>Coleoptera</taxon>
        <taxon>Polyphaga</taxon>
        <taxon>Elateriformia</taxon>
        <taxon>Elateroidea</taxon>
        <taxon>Elateridae</taxon>
        <taxon>Agrypninae</taxon>
        <taxon>Pyrophorini</taxon>
        <taxon>Ignelater</taxon>
    </lineage>
</organism>
<comment type="caution">
    <text evidence="1">The sequence shown here is derived from an EMBL/GenBank/DDBJ whole genome shotgun (WGS) entry which is preliminary data.</text>
</comment>
<dbReference type="EMBL" id="VTPC01082972">
    <property type="protein sequence ID" value="KAF2887535.1"/>
    <property type="molecule type" value="Genomic_DNA"/>
</dbReference>
<proteinExistence type="predicted"/>